<dbReference type="Proteomes" id="UP000186868">
    <property type="component" value="Unassembled WGS sequence"/>
</dbReference>
<evidence type="ECO:0000313" key="1">
    <source>
        <dbReference type="EMBL" id="OKH26881.1"/>
    </source>
</evidence>
<dbReference type="EMBL" id="MRCB01000001">
    <property type="protein sequence ID" value="OKH26881.1"/>
    <property type="molecule type" value="Genomic_DNA"/>
</dbReference>
<dbReference type="OrthoDB" id="583616at2"/>
<protein>
    <submittedName>
        <fullName evidence="1">Uncharacterized protein</fullName>
    </submittedName>
</protein>
<accession>A0A1U7HTH9</accession>
<keyword evidence="2" id="KW-1185">Reference proteome</keyword>
<evidence type="ECO:0000313" key="2">
    <source>
        <dbReference type="Proteomes" id="UP000186868"/>
    </source>
</evidence>
<dbReference type="STRING" id="1921803.NIES593_02270"/>
<dbReference type="AlphaFoldDB" id="A0A1U7HTH9"/>
<sequence>MSEPVVSQARNLGFTCELTVNGNWQILPFHPKENWVLSQLETRWLLSIGNVAQMYLSSAEAIAFLKRRHQLFYDRSRGGV</sequence>
<organism evidence="1 2">
    <name type="scientific">Hydrococcus rivularis NIES-593</name>
    <dbReference type="NCBI Taxonomy" id="1921803"/>
    <lineage>
        <taxon>Bacteria</taxon>
        <taxon>Bacillati</taxon>
        <taxon>Cyanobacteriota</taxon>
        <taxon>Cyanophyceae</taxon>
        <taxon>Pleurocapsales</taxon>
        <taxon>Hydrococcaceae</taxon>
        <taxon>Hydrococcus</taxon>
    </lineage>
</organism>
<proteinExistence type="predicted"/>
<gene>
    <name evidence="1" type="ORF">NIES593_02270</name>
</gene>
<dbReference type="RefSeq" id="WP_073598010.1">
    <property type="nucleotide sequence ID" value="NZ_MRCB01000001.1"/>
</dbReference>
<name>A0A1U7HTH9_9CYAN</name>
<reference evidence="1 2" key="1">
    <citation type="submission" date="2016-11" db="EMBL/GenBank/DDBJ databases">
        <title>Draft Genome Sequences of Nine Cyanobacterial Strains from Diverse Habitats.</title>
        <authorList>
            <person name="Zhu T."/>
            <person name="Hou S."/>
            <person name="Lu X."/>
            <person name="Hess W.R."/>
        </authorList>
    </citation>
    <scope>NUCLEOTIDE SEQUENCE [LARGE SCALE GENOMIC DNA]</scope>
    <source>
        <strain evidence="1 2">NIES-593</strain>
    </source>
</reference>
<comment type="caution">
    <text evidence="1">The sequence shown here is derived from an EMBL/GenBank/DDBJ whole genome shotgun (WGS) entry which is preliminary data.</text>
</comment>